<evidence type="ECO:0000259" key="1">
    <source>
        <dbReference type="Pfam" id="PF12010"/>
    </source>
</evidence>
<dbReference type="SUPFAM" id="SSF53850">
    <property type="entry name" value="Periplasmic binding protein-like II"/>
    <property type="match status" value="1"/>
</dbReference>
<dbReference type="Proteomes" id="UP000632125">
    <property type="component" value="Unassembled WGS sequence"/>
</dbReference>
<keyword evidence="3" id="KW-1185">Reference proteome</keyword>
<reference evidence="2" key="1">
    <citation type="submission" date="2020-09" db="EMBL/GenBank/DDBJ databases">
        <title>A novel bacterium of genus Paenibacillus, isolated from South China Sea.</title>
        <authorList>
            <person name="Huang H."/>
            <person name="Mo K."/>
            <person name="Hu Y."/>
        </authorList>
    </citation>
    <scope>NUCLEOTIDE SEQUENCE</scope>
    <source>
        <strain evidence="2">IB182493</strain>
    </source>
</reference>
<evidence type="ECO:0000313" key="2">
    <source>
        <dbReference type="EMBL" id="MBD2868640.1"/>
    </source>
</evidence>
<feature type="domain" description="DUF3502" evidence="1">
    <location>
        <begin position="409"/>
        <end position="476"/>
    </location>
</feature>
<gene>
    <name evidence="2" type="ORF">IDH41_08620</name>
</gene>
<evidence type="ECO:0000313" key="3">
    <source>
        <dbReference type="Proteomes" id="UP000632125"/>
    </source>
</evidence>
<accession>A0A927H573</accession>
<proteinExistence type="predicted"/>
<name>A0A927H573_9BACL</name>
<comment type="caution">
    <text evidence="2">The sequence shown here is derived from an EMBL/GenBank/DDBJ whole genome shotgun (WGS) entry which is preliminary data.</text>
</comment>
<dbReference type="Pfam" id="PF12010">
    <property type="entry name" value="DUF3502"/>
    <property type="match status" value="1"/>
</dbReference>
<organism evidence="2 3">
    <name type="scientific">Paenibacillus arenilitoris</name>
    <dbReference type="NCBI Taxonomy" id="2772299"/>
    <lineage>
        <taxon>Bacteria</taxon>
        <taxon>Bacillati</taxon>
        <taxon>Bacillota</taxon>
        <taxon>Bacilli</taxon>
        <taxon>Bacillales</taxon>
        <taxon>Paenibacillaceae</taxon>
        <taxon>Paenibacillus</taxon>
    </lineage>
</organism>
<dbReference type="Gene3D" id="3.40.190.10">
    <property type="entry name" value="Periplasmic binding protein-like II"/>
    <property type="match status" value="3"/>
</dbReference>
<protein>
    <submittedName>
        <fullName evidence="2">Extracellular solute-binding protein</fullName>
    </submittedName>
</protein>
<dbReference type="InterPro" id="IPR022627">
    <property type="entry name" value="DUF3502"/>
</dbReference>
<dbReference type="EMBL" id="JACXIY010000010">
    <property type="protein sequence ID" value="MBD2868640.1"/>
    <property type="molecule type" value="Genomic_DNA"/>
</dbReference>
<sequence>MEKVSEVVRLKAITMGTEPAGGMDSFYERLDALTVSDLGMTLRFDFIPWGEEKAQIGKAIATKEYDFYVGGFWSDFKQYAGRNAFVDLAPMLDLVPALADRYGDALERAKLGGKLYGIPAVGKPGAGLYGVLYREDLRKRWRLPEINNFDALEQYLYKAKTAYPDTPMINDKRFGDVLWDLLAGGRYYAIGNDYAVAPLGDPYKVMSKYETPEYEEVVRKAKQWFEDGIVARDILASQGNETTKTLALMKADKKPLEFSNHFGAVSGYYIPVLKALHPDHEFGWLDIKFDLYPDTVFLPKISADASTYISIGSHSKHPDIALKFLEKAHTEDDYYNLLYYGVEGEHYRLEGGTVSYDGIPGENRKPAWTGLGNGYMGYKAESPGEWQAIVDKLTLTEGPRLAESNGVDPYEGFRFDAYGLEDELEGLEKVRATYVLPLSAGVSGDIGEELAAARRQLKEAGLDRYLSALQSQLYVYAASRSASR</sequence>
<dbReference type="AlphaFoldDB" id="A0A927H573"/>